<evidence type="ECO:0000313" key="6">
    <source>
        <dbReference type="EMBL" id="CAF0958543.1"/>
    </source>
</evidence>
<feature type="disulfide bond" evidence="5">
    <location>
        <begin position="4"/>
        <end position="35"/>
    </location>
</feature>
<evidence type="ECO:0008006" key="8">
    <source>
        <dbReference type="Google" id="ProtNLM"/>
    </source>
</evidence>
<dbReference type="AlphaFoldDB" id="A0A814DSM1"/>
<dbReference type="Gene3D" id="1.10.287.1130">
    <property type="entry name" value="CytochromE C oxidase copper chaperone"/>
    <property type="match status" value="1"/>
</dbReference>
<comment type="subcellular location">
    <subcellularLocation>
        <location evidence="1">Mitochondrion</location>
    </subcellularLocation>
</comment>
<evidence type="ECO:0000256" key="1">
    <source>
        <dbReference type="ARBA" id="ARBA00004173"/>
    </source>
</evidence>
<dbReference type="InterPro" id="IPR009069">
    <property type="entry name" value="Cys_alpha_HP_mot_SF"/>
</dbReference>
<comment type="caution">
    <text evidence="6">The sequence shown here is derived from an EMBL/GenBank/DDBJ whole genome shotgun (WGS) entry which is preliminary data.</text>
</comment>
<dbReference type="Pfam" id="PF08991">
    <property type="entry name" value="CMC4"/>
    <property type="match status" value="1"/>
</dbReference>
<gene>
    <name evidence="6" type="ORF">OXX778_LOCUS14323</name>
</gene>
<feature type="disulfide bond" evidence="5">
    <location>
        <begin position="36"/>
        <end position="54"/>
    </location>
</feature>
<accession>A0A814DSM1</accession>
<keyword evidence="7" id="KW-1185">Reference proteome</keyword>
<sequence>MDPCKKFACELQKCLANNSYNEDKCTQIVHTLNKCCLENYILNPNRYETISPTCSGFVSQFDTKHLDKAKKKIVKGL</sequence>
<dbReference type="EMBL" id="CAJNOC010002929">
    <property type="protein sequence ID" value="CAF0958543.1"/>
    <property type="molecule type" value="Genomic_DNA"/>
</dbReference>
<dbReference type="SUPFAM" id="SSF47072">
    <property type="entry name" value="Cysteine alpha-hairpin motif"/>
    <property type="match status" value="1"/>
</dbReference>
<name>A0A814DSM1_9BILA</name>
<dbReference type="OrthoDB" id="13601at2759"/>
<proteinExistence type="inferred from homology"/>
<evidence type="ECO:0000256" key="4">
    <source>
        <dbReference type="ARBA" id="ARBA00023157"/>
    </source>
</evidence>
<reference evidence="6" key="1">
    <citation type="submission" date="2021-02" db="EMBL/GenBank/DDBJ databases">
        <authorList>
            <person name="Nowell W R."/>
        </authorList>
    </citation>
    <scope>NUCLEOTIDE SEQUENCE</scope>
    <source>
        <strain evidence="6">Ploen Becks lab</strain>
    </source>
</reference>
<evidence type="ECO:0000256" key="2">
    <source>
        <dbReference type="ARBA" id="ARBA00009858"/>
    </source>
</evidence>
<dbReference type="PANTHER" id="PTHR15590:SF0">
    <property type="entry name" value="CX9C MOTIF-CONTAINING PROTEIN 4"/>
    <property type="match status" value="1"/>
</dbReference>
<comment type="similarity">
    <text evidence="2">Belongs to the CMC4 family.</text>
</comment>
<evidence type="ECO:0000313" key="7">
    <source>
        <dbReference type="Proteomes" id="UP000663879"/>
    </source>
</evidence>
<dbReference type="PROSITE" id="PS51808">
    <property type="entry name" value="CHCH"/>
    <property type="match status" value="1"/>
</dbReference>
<dbReference type="GO" id="GO:0005739">
    <property type="term" value="C:mitochondrion"/>
    <property type="evidence" value="ECO:0007669"/>
    <property type="project" value="UniProtKB-SubCell"/>
</dbReference>
<dbReference type="InterPro" id="IPR027179">
    <property type="entry name" value="CMC4"/>
</dbReference>
<evidence type="ECO:0000256" key="3">
    <source>
        <dbReference type="ARBA" id="ARBA00023128"/>
    </source>
</evidence>
<dbReference type="PANTHER" id="PTHR15590">
    <property type="entry name" value="CX9C MOTIF-CONTAINING PROTEIN 4"/>
    <property type="match status" value="1"/>
</dbReference>
<evidence type="ECO:0000256" key="5">
    <source>
        <dbReference type="PIRSR" id="PIRSR627179-50"/>
    </source>
</evidence>
<dbReference type="Proteomes" id="UP000663879">
    <property type="component" value="Unassembled WGS sequence"/>
</dbReference>
<keyword evidence="3" id="KW-0496">Mitochondrion</keyword>
<keyword evidence="4 5" id="KW-1015">Disulfide bond</keyword>
<organism evidence="6 7">
    <name type="scientific">Brachionus calyciflorus</name>
    <dbReference type="NCBI Taxonomy" id="104777"/>
    <lineage>
        <taxon>Eukaryota</taxon>
        <taxon>Metazoa</taxon>
        <taxon>Spiralia</taxon>
        <taxon>Gnathifera</taxon>
        <taxon>Rotifera</taxon>
        <taxon>Eurotatoria</taxon>
        <taxon>Monogononta</taxon>
        <taxon>Pseudotrocha</taxon>
        <taxon>Ploima</taxon>
        <taxon>Brachionidae</taxon>
        <taxon>Brachionus</taxon>
    </lineage>
</organism>
<feature type="disulfide bond" evidence="5">
    <location>
        <begin position="14"/>
        <end position="25"/>
    </location>
</feature>
<protein>
    <recommendedName>
        <fullName evidence="8">Cx9C motif-containing protein 4</fullName>
    </recommendedName>
</protein>